<dbReference type="AlphaFoldDB" id="A0A7S3DVI8"/>
<name>A0A7S3DVI8_9STRA</name>
<feature type="compositionally biased region" description="Basic residues" evidence="2">
    <location>
        <begin position="354"/>
        <end position="373"/>
    </location>
</feature>
<reference evidence="3" key="1">
    <citation type="submission" date="2021-01" db="EMBL/GenBank/DDBJ databases">
        <authorList>
            <person name="Corre E."/>
            <person name="Pelletier E."/>
            <person name="Niang G."/>
            <person name="Scheremetjew M."/>
            <person name="Finn R."/>
            <person name="Kale V."/>
            <person name="Holt S."/>
            <person name="Cochrane G."/>
            <person name="Meng A."/>
            <person name="Brown T."/>
            <person name="Cohen L."/>
        </authorList>
    </citation>
    <scope>NUCLEOTIDE SEQUENCE</scope>
    <source>
        <strain evidence="3">CCMP125</strain>
    </source>
</reference>
<gene>
    <name evidence="3" type="ORF">APAL1065_LOCUS22997</name>
</gene>
<dbReference type="EMBL" id="HBHT01034203">
    <property type="protein sequence ID" value="CAD9986964.1"/>
    <property type="molecule type" value="Transcribed_RNA"/>
</dbReference>
<evidence type="ECO:0000256" key="2">
    <source>
        <dbReference type="SAM" id="MobiDB-lite"/>
    </source>
</evidence>
<feature type="compositionally biased region" description="Polar residues" evidence="2">
    <location>
        <begin position="457"/>
        <end position="468"/>
    </location>
</feature>
<protein>
    <submittedName>
        <fullName evidence="3">Uncharacterized protein</fullName>
    </submittedName>
</protein>
<feature type="region of interest" description="Disordered" evidence="2">
    <location>
        <begin position="310"/>
        <end position="501"/>
    </location>
</feature>
<organism evidence="3">
    <name type="scientific">Entomoneis paludosa</name>
    <dbReference type="NCBI Taxonomy" id="265537"/>
    <lineage>
        <taxon>Eukaryota</taxon>
        <taxon>Sar</taxon>
        <taxon>Stramenopiles</taxon>
        <taxon>Ochrophyta</taxon>
        <taxon>Bacillariophyta</taxon>
        <taxon>Bacillariophyceae</taxon>
        <taxon>Bacillariophycidae</taxon>
        <taxon>Entomoneidaceae</taxon>
        <taxon>Entomoneis</taxon>
    </lineage>
</organism>
<feature type="compositionally biased region" description="Polar residues" evidence="2">
    <location>
        <begin position="46"/>
        <end position="56"/>
    </location>
</feature>
<evidence type="ECO:0000256" key="1">
    <source>
        <dbReference type="SAM" id="Coils"/>
    </source>
</evidence>
<sequence>MAMFFADESSLKIGKSKKPEALKPRQNIPWKEGWTAPQTLPPLQDATGSTNEQQVATPHLPVNHPNNRQRDTESHSLFLQRASYTLTPSLKNEILRLIQWKINRSQERQKRSGKEREPLTSKETELQTIHAKVETVLQNCTKEQKACLSQMQANNAEAMKHALDTFNEKQEEGERALEEKFSALEADIEAKNTANFSASNLEILGQVTEVRKAKKICDDAKKICVDAKKNCVDAKKATEDASASCHLAESKCKDAQKACSQDKVACGQYKESCSQDKEACHEEKMSLFEKGYALLREKVQEVLSARGFVESKDKSPEPSPNQASFKEKSEIVVENELEFDKTGTDPVALSRKDKPVHKGKHLSSTPRQKKGRNNRGNENKIVTESEPKTRARKDKKRLVVVTGTTVKKRFKATLSQQSGASDTSSYTPKPRSVGRKKAAMSMVTPVDSGKRKAQALRNISPTTRLSKQSADDPKRTRSQRIRFVPSKQSCDDDFSFLSSEK</sequence>
<evidence type="ECO:0000313" key="3">
    <source>
        <dbReference type="EMBL" id="CAD9986964.1"/>
    </source>
</evidence>
<feature type="compositionally biased region" description="Polar residues" evidence="2">
    <location>
        <begin position="413"/>
        <end position="427"/>
    </location>
</feature>
<accession>A0A7S3DVI8</accession>
<feature type="coiled-coil region" evidence="1">
    <location>
        <begin position="167"/>
        <end position="194"/>
    </location>
</feature>
<feature type="region of interest" description="Disordered" evidence="2">
    <location>
        <begin position="16"/>
        <end position="73"/>
    </location>
</feature>
<feature type="compositionally biased region" description="Basic and acidic residues" evidence="2">
    <location>
        <begin position="375"/>
        <end position="389"/>
    </location>
</feature>
<proteinExistence type="predicted"/>
<keyword evidence="1" id="KW-0175">Coiled coil</keyword>
<feature type="region of interest" description="Disordered" evidence="2">
    <location>
        <begin position="105"/>
        <end position="125"/>
    </location>
</feature>